<sequence length="524" mass="56633">MQLHDLLGNPGLEIRLRTATSAMRLRRTVTTVAATELMDPSAYLEGNELVTLAGIAMNFQDVRTWEAYVERLAAVSIAGIVFNSGVAHADVPNGLVLAGDELDIPVFEVAHPVNLLQVHRLVNDILNAEGSQLLRTSLQLADRCAELEAAGTTVLELLEQIRQVLDGEVGLVDGQGRLVASQPPSMAWGPCGSGAPAEDGSSEHVRLLNSVRGRGSFSIVVRSAKSASTIDALLGPVGSIVSLHLNSTAEQYTVENDRIIAFIEQMRQPQGDTLRQTKKLMRLAGFDTAKPTIVVTTRTGPDRHDAWRMRLQFVDLFPALGVAESEDYVFLIGQGFGDGSLTTKEVLHRLRETAPRRPAIVTAPMPDLQSLRTAMLASPLQLLRTSEPVIGRGFDISSVLATALNAGGVDQAINFLRPLDVYDKTADYELMRTLRAYLDADGSPSKTAAALFIHRNSLLYRLNRISELLGVSLRTLEGKTACAVALAIWDMQQASAEISRTPLERRHPLPVATAAAALGPPALR</sequence>
<evidence type="ECO:0000313" key="3">
    <source>
        <dbReference type="EMBL" id="BBZ26660.1"/>
    </source>
</evidence>
<name>A0A7I7XBG6_9MYCO</name>
<evidence type="ECO:0000313" key="4">
    <source>
        <dbReference type="Proteomes" id="UP000466517"/>
    </source>
</evidence>
<reference evidence="3 4" key="1">
    <citation type="journal article" date="2019" name="Emerg. Microbes Infect.">
        <title>Comprehensive subspecies identification of 175 nontuberculous mycobacteria species based on 7547 genomic profiles.</title>
        <authorList>
            <person name="Matsumoto Y."/>
            <person name="Kinjo T."/>
            <person name="Motooka D."/>
            <person name="Nabeya D."/>
            <person name="Jung N."/>
            <person name="Uechi K."/>
            <person name="Horii T."/>
            <person name="Iida T."/>
            <person name="Fujita J."/>
            <person name="Nakamura S."/>
        </authorList>
    </citation>
    <scope>NUCLEOTIDE SEQUENCE [LARGE SCALE GENOMIC DNA]</scope>
    <source>
        <strain evidence="3 4">JCM 13574</strain>
    </source>
</reference>
<dbReference type="InterPro" id="IPR042070">
    <property type="entry name" value="PucR_C-HTH_sf"/>
</dbReference>
<dbReference type="PANTHER" id="PTHR33744:SF7">
    <property type="entry name" value="PUCR FAMILY TRANSCRIPTIONAL REGULATOR"/>
    <property type="match status" value="1"/>
</dbReference>
<accession>A0A7I7XBG6</accession>
<dbReference type="InterPro" id="IPR012914">
    <property type="entry name" value="PucR_dom"/>
</dbReference>
<keyword evidence="4" id="KW-1185">Reference proteome</keyword>
<dbReference type="KEGG" id="mmag:MMAD_09550"/>
<evidence type="ECO:0000259" key="2">
    <source>
        <dbReference type="Pfam" id="PF13556"/>
    </source>
</evidence>
<evidence type="ECO:0000259" key="1">
    <source>
        <dbReference type="Pfam" id="PF07905"/>
    </source>
</evidence>
<proteinExistence type="predicted"/>
<dbReference type="RefSeq" id="WP_163733244.1">
    <property type="nucleotide sequence ID" value="NZ_AP022610.1"/>
</dbReference>
<feature type="domain" description="Purine catabolism PurC-like" evidence="1">
    <location>
        <begin position="5"/>
        <end position="124"/>
    </location>
</feature>
<dbReference type="PANTHER" id="PTHR33744">
    <property type="entry name" value="CARBOHYDRATE DIACID REGULATOR"/>
    <property type="match status" value="1"/>
</dbReference>
<dbReference type="InterPro" id="IPR051448">
    <property type="entry name" value="CdaR-like_regulators"/>
</dbReference>
<dbReference type="Gene3D" id="1.10.10.2840">
    <property type="entry name" value="PucR C-terminal helix-turn-helix domain"/>
    <property type="match status" value="1"/>
</dbReference>
<dbReference type="Pfam" id="PF07905">
    <property type="entry name" value="PucR"/>
    <property type="match status" value="1"/>
</dbReference>
<dbReference type="Pfam" id="PF13556">
    <property type="entry name" value="HTH_30"/>
    <property type="match status" value="1"/>
</dbReference>
<dbReference type="AlphaFoldDB" id="A0A7I7XBG6"/>
<organism evidence="3 4">
    <name type="scientific">Mycolicibacterium madagascariense</name>
    <dbReference type="NCBI Taxonomy" id="212765"/>
    <lineage>
        <taxon>Bacteria</taxon>
        <taxon>Bacillati</taxon>
        <taxon>Actinomycetota</taxon>
        <taxon>Actinomycetes</taxon>
        <taxon>Mycobacteriales</taxon>
        <taxon>Mycobacteriaceae</taxon>
        <taxon>Mycolicibacterium</taxon>
    </lineage>
</organism>
<dbReference type="InterPro" id="IPR025736">
    <property type="entry name" value="PucR_C-HTH_dom"/>
</dbReference>
<feature type="domain" description="PucR C-terminal helix-turn-helix" evidence="2">
    <location>
        <begin position="430"/>
        <end position="488"/>
    </location>
</feature>
<dbReference type="EMBL" id="AP022610">
    <property type="protein sequence ID" value="BBZ26660.1"/>
    <property type="molecule type" value="Genomic_DNA"/>
</dbReference>
<dbReference type="Proteomes" id="UP000466517">
    <property type="component" value="Chromosome"/>
</dbReference>
<protein>
    <recommendedName>
        <fullName evidence="5">PucR family transcriptional regulator</fullName>
    </recommendedName>
</protein>
<evidence type="ECO:0008006" key="5">
    <source>
        <dbReference type="Google" id="ProtNLM"/>
    </source>
</evidence>
<gene>
    <name evidence="3" type="ORF">MMAD_09550</name>
</gene>